<dbReference type="AlphaFoldDB" id="A0A645C4Q3"/>
<organism evidence="3">
    <name type="scientific">bioreactor metagenome</name>
    <dbReference type="NCBI Taxonomy" id="1076179"/>
    <lineage>
        <taxon>unclassified sequences</taxon>
        <taxon>metagenomes</taxon>
        <taxon>ecological metagenomes</taxon>
    </lineage>
</organism>
<keyword evidence="2" id="KW-0812">Transmembrane</keyword>
<proteinExistence type="predicted"/>
<name>A0A645C4Q3_9ZZZZ</name>
<protein>
    <submittedName>
        <fullName evidence="3">Uncharacterized protein</fullName>
    </submittedName>
</protein>
<reference evidence="3" key="1">
    <citation type="submission" date="2019-08" db="EMBL/GenBank/DDBJ databases">
        <authorList>
            <person name="Kucharzyk K."/>
            <person name="Murdoch R.W."/>
            <person name="Higgins S."/>
            <person name="Loffler F."/>
        </authorList>
    </citation>
    <scope>NUCLEOTIDE SEQUENCE</scope>
</reference>
<gene>
    <name evidence="3" type="ORF">SDC9_119585</name>
</gene>
<dbReference type="EMBL" id="VSSQ01024848">
    <property type="protein sequence ID" value="MPM72609.1"/>
    <property type="molecule type" value="Genomic_DNA"/>
</dbReference>
<evidence type="ECO:0000256" key="2">
    <source>
        <dbReference type="SAM" id="Phobius"/>
    </source>
</evidence>
<feature type="region of interest" description="Disordered" evidence="1">
    <location>
        <begin position="125"/>
        <end position="147"/>
    </location>
</feature>
<comment type="caution">
    <text evidence="3">The sequence shown here is derived from an EMBL/GenBank/DDBJ whole genome shotgun (WGS) entry which is preliminary data.</text>
</comment>
<evidence type="ECO:0000313" key="3">
    <source>
        <dbReference type="EMBL" id="MPM72609.1"/>
    </source>
</evidence>
<evidence type="ECO:0000256" key="1">
    <source>
        <dbReference type="SAM" id="MobiDB-lite"/>
    </source>
</evidence>
<accession>A0A645C4Q3</accession>
<keyword evidence="2" id="KW-1133">Transmembrane helix</keyword>
<keyword evidence="2" id="KW-0472">Membrane</keyword>
<sequence>MASFKLSAPTGKMQNSWKSRKFEVSFPPFKRFKSGTGSTCAFAFKYLYRGRSNALAAAYAQAKDTPTIAFAPSFDLFFVPSSSIKALSIFLCSVTSIPMMASAITVSIFEMAFSTPWPLKRLPPSRSSQASALPVERPAGTLPTPLM</sequence>
<feature type="transmembrane region" description="Helical" evidence="2">
    <location>
        <begin position="86"/>
        <end position="113"/>
    </location>
</feature>